<keyword evidence="2" id="KW-1185">Reference proteome</keyword>
<dbReference type="Proteomes" id="UP000001730">
    <property type="component" value="Chromosome 1"/>
</dbReference>
<reference evidence="1 2" key="1">
    <citation type="journal article" date="2008" name="BMC Genomics">
        <title>The genome sequence of the fish pathogen Aliivibrio salmonicida strain LFI1238 shows extensive evidence of gene decay.</title>
        <authorList>
            <person name="Hjerde E."/>
            <person name="Lorentzen M.S."/>
            <person name="Holden M.T."/>
            <person name="Seeger K."/>
            <person name="Paulsen S."/>
            <person name="Bason N."/>
            <person name="Churcher C."/>
            <person name="Harris D."/>
            <person name="Norbertczak H."/>
            <person name="Quail M.A."/>
            <person name="Sanders S."/>
            <person name="Thurston S."/>
            <person name="Parkhill J."/>
            <person name="Willassen N.P."/>
            <person name="Thomson N.R."/>
        </authorList>
    </citation>
    <scope>NUCLEOTIDE SEQUENCE [LARGE SCALE GENOMIC DNA]</scope>
    <source>
        <strain evidence="1 2">LFI1238</strain>
    </source>
</reference>
<evidence type="ECO:0000313" key="1">
    <source>
        <dbReference type="EMBL" id="CAQ78238.1"/>
    </source>
</evidence>
<proteinExistence type="predicted"/>
<organism evidence="1 2">
    <name type="scientific">Aliivibrio salmonicida (strain LFI1238)</name>
    <name type="common">Vibrio salmonicida (strain LFI1238)</name>
    <dbReference type="NCBI Taxonomy" id="316275"/>
    <lineage>
        <taxon>Bacteria</taxon>
        <taxon>Pseudomonadati</taxon>
        <taxon>Pseudomonadota</taxon>
        <taxon>Gammaproteobacteria</taxon>
        <taxon>Vibrionales</taxon>
        <taxon>Vibrionaceae</taxon>
        <taxon>Aliivibrio</taxon>
    </lineage>
</organism>
<protein>
    <submittedName>
        <fullName evidence="1">Uncharacterized protein</fullName>
    </submittedName>
</protein>
<name>B6EMV9_ALISL</name>
<accession>B6EMV9</accession>
<evidence type="ECO:0000313" key="2">
    <source>
        <dbReference type="Proteomes" id="UP000001730"/>
    </source>
</evidence>
<sequence length="51" mass="5808">MSQSLIVTANVYLANKVLFFTILTENLVSVDKSNCRTQTIGYVLYLFSYPK</sequence>
<dbReference type="KEGG" id="vsa:VSAL_I0553"/>
<dbReference type="EMBL" id="FM178379">
    <property type="protein sequence ID" value="CAQ78238.1"/>
    <property type="molecule type" value="Genomic_DNA"/>
</dbReference>
<gene>
    <name evidence="1" type="ordered locus">VSAL_I0553</name>
</gene>
<dbReference type="HOGENOM" id="CLU_3094814_0_0_6"/>
<dbReference type="AlphaFoldDB" id="B6EMV9"/>